<dbReference type="GO" id="GO:0016740">
    <property type="term" value="F:transferase activity"/>
    <property type="evidence" value="ECO:0007669"/>
    <property type="project" value="UniProtKB-KW"/>
</dbReference>
<feature type="non-terminal residue" evidence="1">
    <location>
        <position position="1"/>
    </location>
</feature>
<dbReference type="AlphaFoldDB" id="A0A392W3J2"/>
<keyword evidence="2" id="KW-1185">Reference proteome</keyword>
<reference evidence="1 2" key="1">
    <citation type="journal article" date="2018" name="Front. Plant Sci.">
        <title>Red Clover (Trifolium pratense) and Zigzag Clover (T. medium) - A Picture of Genomic Similarities and Differences.</title>
        <authorList>
            <person name="Dluhosova J."/>
            <person name="Istvanek J."/>
            <person name="Nedelnik J."/>
            <person name="Repkova J."/>
        </authorList>
    </citation>
    <scope>NUCLEOTIDE SEQUENCE [LARGE SCALE GENOMIC DNA]</scope>
    <source>
        <strain evidence="2">cv. 10/8</strain>
        <tissue evidence="1">Leaf</tissue>
    </source>
</reference>
<organism evidence="1 2">
    <name type="scientific">Trifolium medium</name>
    <dbReference type="NCBI Taxonomy" id="97028"/>
    <lineage>
        <taxon>Eukaryota</taxon>
        <taxon>Viridiplantae</taxon>
        <taxon>Streptophyta</taxon>
        <taxon>Embryophyta</taxon>
        <taxon>Tracheophyta</taxon>
        <taxon>Spermatophyta</taxon>
        <taxon>Magnoliopsida</taxon>
        <taxon>eudicotyledons</taxon>
        <taxon>Gunneridae</taxon>
        <taxon>Pentapetalae</taxon>
        <taxon>rosids</taxon>
        <taxon>fabids</taxon>
        <taxon>Fabales</taxon>
        <taxon>Fabaceae</taxon>
        <taxon>Papilionoideae</taxon>
        <taxon>50 kb inversion clade</taxon>
        <taxon>NPAAA clade</taxon>
        <taxon>Hologalegina</taxon>
        <taxon>IRL clade</taxon>
        <taxon>Trifolieae</taxon>
        <taxon>Trifolium</taxon>
    </lineage>
</organism>
<comment type="caution">
    <text evidence="1">The sequence shown here is derived from an EMBL/GenBank/DDBJ whole genome shotgun (WGS) entry which is preliminary data.</text>
</comment>
<accession>A0A392W3J2</accession>
<evidence type="ECO:0000313" key="1">
    <source>
        <dbReference type="EMBL" id="MCI93771.1"/>
    </source>
</evidence>
<dbReference type="EMBL" id="LXQA011338245">
    <property type="protein sequence ID" value="MCI93771.1"/>
    <property type="molecule type" value="Genomic_DNA"/>
</dbReference>
<protein>
    <submittedName>
        <fullName evidence="1">UDP-glycosyltransferase 75D1-like</fullName>
    </submittedName>
</protein>
<evidence type="ECO:0000313" key="2">
    <source>
        <dbReference type="Proteomes" id="UP000265520"/>
    </source>
</evidence>
<proteinExistence type="predicted"/>
<dbReference type="SUPFAM" id="SSF53756">
    <property type="entry name" value="UDP-Glycosyltransferase/glycogen phosphorylase"/>
    <property type="match status" value="1"/>
</dbReference>
<keyword evidence="1" id="KW-0808">Transferase</keyword>
<name>A0A392W3J2_9FABA</name>
<dbReference type="Proteomes" id="UP000265520">
    <property type="component" value="Unassembled WGS sequence"/>
</dbReference>
<sequence>RQCLELVMGKGEKGEELRRNAKKWKNFAREALKEGGSSDKNLRNFLHHDN</sequence>